<dbReference type="EMBL" id="VNHY01000004">
    <property type="protein sequence ID" value="TYP92216.1"/>
    <property type="molecule type" value="Genomic_DNA"/>
</dbReference>
<keyword evidence="5 7" id="KW-1133">Transmembrane helix</keyword>
<dbReference type="Proteomes" id="UP000324595">
    <property type="component" value="Unassembled WGS sequence"/>
</dbReference>
<name>A0A5D3YFL7_9BACT</name>
<keyword evidence="10" id="KW-1185">Reference proteome</keyword>
<reference evidence="9 10" key="1">
    <citation type="submission" date="2019-07" db="EMBL/GenBank/DDBJ databases">
        <title>Genomic Encyclopedia of Archaeal and Bacterial Type Strains, Phase II (KMG-II): from individual species to whole genera.</title>
        <authorList>
            <person name="Goeker M."/>
        </authorList>
    </citation>
    <scope>NUCLEOTIDE SEQUENCE [LARGE SCALE GENOMIC DNA]</scope>
    <source>
        <strain evidence="9 10">DSM 21935</strain>
    </source>
</reference>
<evidence type="ECO:0000259" key="8">
    <source>
        <dbReference type="Pfam" id="PF03799"/>
    </source>
</evidence>
<feature type="transmembrane region" description="Helical" evidence="7">
    <location>
        <begin position="16"/>
        <end position="37"/>
    </location>
</feature>
<accession>A0A5D3YFL7</accession>
<evidence type="ECO:0000256" key="4">
    <source>
        <dbReference type="ARBA" id="ARBA00022692"/>
    </source>
</evidence>
<dbReference type="PANTHER" id="PTHR35851">
    <property type="entry name" value="CELL DIVISION PROTEIN FTSQ"/>
    <property type="match status" value="1"/>
</dbReference>
<comment type="caution">
    <text evidence="9">The sequence shown here is derived from an EMBL/GenBank/DDBJ whole genome shotgun (WGS) entry which is preliminary data.</text>
</comment>
<dbReference type="OrthoDB" id="1523641at2"/>
<keyword evidence="7" id="KW-0472">Membrane</keyword>
<evidence type="ECO:0000313" key="10">
    <source>
        <dbReference type="Proteomes" id="UP000324595"/>
    </source>
</evidence>
<sequence>MVKNKSHNKTESTKKPLAWVAGAIFVLGLAIIGGLSWSSTVTVQEIQYRGNHFVSTERLKQVEVPTGISPDSMNFVDIIRRFKKLAYVKNAAANVEPNGNLSIDINERQPIAMLTDGSTKVYVDKHGIRLPKVLGKTIDVPILYGFSATPMSDTLHSESFKRVSDFLTNVHDKPVSNATISEVAWTEKEGVVALTNQNGVKLIFGKGNYETRLRNWEAFYGEVVKQKGIKKMRSVDLRFEGQIVTREKEI</sequence>
<dbReference type="InterPro" id="IPR005548">
    <property type="entry name" value="Cell_div_FtsQ/DivIB_C"/>
</dbReference>
<evidence type="ECO:0000256" key="2">
    <source>
        <dbReference type="ARBA" id="ARBA00022519"/>
    </source>
</evidence>
<keyword evidence="4 7" id="KW-0812">Transmembrane</keyword>
<keyword evidence="1" id="KW-1003">Cell membrane</keyword>
<evidence type="ECO:0000256" key="6">
    <source>
        <dbReference type="ARBA" id="ARBA00023306"/>
    </source>
</evidence>
<evidence type="ECO:0000313" key="9">
    <source>
        <dbReference type="EMBL" id="TYP92216.1"/>
    </source>
</evidence>
<keyword evidence="3 9" id="KW-0132">Cell division</keyword>
<dbReference type="Gene3D" id="3.40.50.11690">
    <property type="entry name" value="Cell division protein FtsQ/DivIB"/>
    <property type="match status" value="1"/>
</dbReference>
<feature type="domain" description="Cell division protein FtsQ/DivIB C-terminal" evidence="8">
    <location>
        <begin position="117"/>
        <end position="238"/>
    </location>
</feature>
<keyword evidence="2" id="KW-0997">Cell inner membrane</keyword>
<evidence type="ECO:0000256" key="7">
    <source>
        <dbReference type="SAM" id="Phobius"/>
    </source>
</evidence>
<gene>
    <name evidence="9" type="ORF">LX73_2470</name>
</gene>
<evidence type="ECO:0000256" key="3">
    <source>
        <dbReference type="ARBA" id="ARBA00022618"/>
    </source>
</evidence>
<protein>
    <submittedName>
        <fullName evidence="9">Cell division septal protein FtsQ</fullName>
    </submittedName>
</protein>
<dbReference type="PANTHER" id="PTHR35851:SF1">
    <property type="entry name" value="CELL DIVISION PROTEIN FTSQ"/>
    <property type="match status" value="1"/>
</dbReference>
<dbReference type="InterPro" id="IPR045335">
    <property type="entry name" value="FtsQ_C_sf"/>
</dbReference>
<keyword evidence="6" id="KW-0131">Cell cycle</keyword>
<proteinExistence type="predicted"/>
<dbReference type="GO" id="GO:0090529">
    <property type="term" value="P:cell septum assembly"/>
    <property type="evidence" value="ECO:0007669"/>
    <property type="project" value="InterPro"/>
</dbReference>
<evidence type="ECO:0000256" key="1">
    <source>
        <dbReference type="ARBA" id="ARBA00022475"/>
    </source>
</evidence>
<dbReference type="InterPro" id="IPR026579">
    <property type="entry name" value="FtsQ"/>
</dbReference>
<dbReference type="RefSeq" id="WP_148899772.1">
    <property type="nucleotide sequence ID" value="NZ_VNHY01000004.1"/>
</dbReference>
<organism evidence="9 10">
    <name type="scientific">Fodinibius salinus</name>
    <dbReference type="NCBI Taxonomy" id="860790"/>
    <lineage>
        <taxon>Bacteria</taxon>
        <taxon>Pseudomonadati</taxon>
        <taxon>Balneolota</taxon>
        <taxon>Balneolia</taxon>
        <taxon>Balneolales</taxon>
        <taxon>Balneolaceae</taxon>
        <taxon>Fodinibius</taxon>
    </lineage>
</organism>
<dbReference type="AlphaFoldDB" id="A0A5D3YFL7"/>
<dbReference type="Pfam" id="PF03799">
    <property type="entry name" value="FtsQ_DivIB_C"/>
    <property type="match status" value="1"/>
</dbReference>
<evidence type="ECO:0000256" key="5">
    <source>
        <dbReference type="ARBA" id="ARBA00022989"/>
    </source>
</evidence>